<evidence type="ECO:0000256" key="4">
    <source>
        <dbReference type="ARBA" id="ARBA00022989"/>
    </source>
</evidence>
<keyword evidence="3 6" id="KW-0812">Transmembrane</keyword>
<dbReference type="InterPro" id="IPR002293">
    <property type="entry name" value="AA/rel_permease1"/>
</dbReference>
<name>A0A6A6CZ21_ZASCE</name>
<accession>A0A6A6CZ21</accession>
<feature type="transmembrane region" description="Helical" evidence="6">
    <location>
        <begin position="204"/>
        <end position="222"/>
    </location>
</feature>
<evidence type="ECO:0000313" key="8">
    <source>
        <dbReference type="Proteomes" id="UP000799537"/>
    </source>
</evidence>
<dbReference type="PIRSF" id="PIRSF006060">
    <property type="entry name" value="AA_transporter"/>
    <property type="match status" value="1"/>
</dbReference>
<evidence type="ECO:0000256" key="3">
    <source>
        <dbReference type="ARBA" id="ARBA00022692"/>
    </source>
</evidence>
<feature type="transmembrane region" description="Helical" evidence="6">
    <location>
        <begin position="484"/>
        <end position="503"/>
    </location>
</feature>
<dbReference type="OrthoDB" id="3257095at2759"/>
<evidence type="ECO:0000256" key="2">
    <source>
        <dbReference type="ARBA" id="ARBA00022448"/>
    </source>
</evidence>
<gene>
    <name evidence="7" type="ORF">M409DRAFT_63714</name>
</gene>
<evidence type="ECO:0000256" key="6">
    <source>
        <dbReference type="SAM" id="Phobius"/>
    </source>
</evidence>
<dbReference type="Gene3D" id="1.20.1740.10">
    <property type="entry name" value="Amino acid/polyamine transporter I"/>
    <property type="match status" value="1"/>
</dbReference>
<evidence type="ECO:0000313" key="7">
    <source>
        <dbReference type="EMBL" id="KAF2171440.1"/>
    </source>
</evidence>
<feature type="transmembrane region" description="Helical" evidence="6">
    <location>
        <begin position="387"/>
        <end position="409"/>
    </location>
</feature>
<evidence type="ECO:0000256" key="5">
    <source>
        <dbReference type="ARBA" id="ARBA00023136"/>
    </source>
</evidence>
<keyword evidence="8" id="KW-1185">Reference proteome</keyword>
<dbReference type="EMBL" id="ML993583">
    <property type="protein sequence ID" value="KAF2171440.1"/>
    <property type="molecule type" value="Genomic_DNA"/>
</dbReference>
<dbReference type="GeneID" id="54568997"/>
<feature type="transmembrane region" description="Helical" evidence="6">
    <location>
        <begin position="171"/>
        <end position="192"/>
    </location>
</feature>
<keyword evidence="5 6" id="KW-0472">Membrane</keyword>
<keyword evidence="2" id="KW-0813">Transport</keyword>
<organism evidence="7 8">
    <name type="scientific">Zasmidium cellare ATCC 36951</name>
    <dbReference type="NCBI Taxonomy" id="1080233"/>
    <lineage>
        <taxon>Eukaryota</taxon>
        <taxon>Fungi</taxon>
        <taxon>Dikarya</taxon>
        <taxon>Ascomycota</taxon>
        <taxon>Pezizomycotina</taxon>
        <taxon>Dothideomycetes</taxon>
        <taxon>Dothideomycetidae</taxon>
        <taxon>Mycosphaerellales</taxon>
        <taxon>Mycosphaerellaceae</taxon>
        <taxon>Zasmidium</taxon>
    </lineage>
</organism>
<dbReference type="PANTHER" id="PTHR45649:SF41">
    <property type="entry name" value="TRANSPORTER, PUTATIVE (EUROFUNG)-RELATED"/>
    <property type="match status" value="1"/>
</dbReference>
<feature type="transmembrane region" description="Helical" evidence="6">
    <location>
        <begin position="327"/>
        <end position="349"/>
    </location>
</feature>
<reference evidence="7" key="1">
    <citation type="journal article" date="2020" name="Stud. Mycol.">
        <title>101 Dothideomycetes genomes: a test case for predicting lifestyles and emergence of pathogens.</title>
        <authorList>
            <person name="Haridas S."/>
            <person name="Albert R."/>
            <person name="Binder M."/>
            <person name="Bloem J."/>
            <person name="Labutti K."/>
            <person name="Salamov A."/>
            <person name="Andreopoulos B."/>
            <person name="Baker S."/>
            <person name="Barry K."/>
            <person name="Bills G."/>
            <person name="Bluhm B."/>
            <person name="Cannon C."/>
            <person name="Castanera R."/>
            <person name="Culley D."/>
            <person name="Daum C."/>
            <person name="Ezra D."/>
            <person name="Gonzalez J."/>
            <person name="Henrissat B."/>
            <person name="Kuo A."/>
            <person name="Liang C."/>
            <person name="Lipzen A."/>
            <person name="Lutzoni F."/>
            <person name="Magnuson J."/>
            <person name="Mondo S."/>
            <person name="Nolan M."/>
            <person name="Ohm R."/>
            <person name="Pangilinan J."/>
            <person name="Park H.-J."/>
            <person name="Ramirez L."/>
            <person name="Alfaro M."/>
            <person name="Sun H."/>
            <person name="Tritt A."/>
            <person name="Yoshinaga Y."/>
            <person name="Zwiers L.-H."/>
            <person name="Turgeon B."/>
            <person name="Goodwin S."/>
            <person name="Spatafora J."/>
            <person name="Crous P."/>
            <person name="Grigoriev I."/>
        </authorList>
    </citation>
    <scope>NUCLEOTIDE SEQUENCE</scope>
    <source>
        <strain evidence="7">ATCC 36951</strain>
    </source>
</reference>
<feature type="transmembrane region" description="Helical" evidence="6">
    <location>
        <begin position="415"/>
        <end position="433"/>
    </location>
</feature>
<evidence type="ECO:0000256" key="1">
    <source>
        <dbReference type="ARBA" id="ARBA00004141"/>
    </source>
</evidence>
<protein>
    <recommendedName>
        <fullName evidence="9">Amino acid permease/ SLC12A domain-containing protein</fullName>
    </recommendedName>
</protein>
<keyword evidence="4 6" id="KW-1133">Transmembrane helix</keyword>
<dbReference type="GO" id="GO:0016020">
    <property type="term" value="C:membrane"/>
    <property type="evidence" value="ECO:0007669"/>
    <property type="project" value="UniProtKB-SubCell"/>
</dbReference>
<feature type="transmembrane region" description="Helical" evidence="6">
    <location>
        <begin position="132"/>
        <end position="159"/>
    </location>
</feature>
<feature type="transmembrane region" description="Helical" evidence="6">
    <location>
        <begin position="453"/>
        <end position="472"/>
    </location>
</feature>
<proteinExistence type="predicted"/>
<dbReference type="Pfam" id="PF13520">
    <property type="entry name" value="AA_permease_2"/>
    <property type="match status" value="1"/>
</dbReference>
<dbReference type="GO" id="GO:0022857">
    <property type="term" value="F:transmembrane transporter activity"/>
    <property type="evidence" value="ECO:0007669"/>
    <property type="project" value="InterPro"/>
</dbReference>
<feature type="transmembrane region" description="Helical" evidence="6">
    <location>
        <begin position="242"/>
        <end position="261"/>
    </location>
</feature>
<sequence length="520" mass="56760">MPKYESEDVSIEELRGEHDVYGRQNLEGNSTVPEKYKGTLADQNDMSVLGRKQVLRRNFKFTTMLGFASTVLVAWEILPVISVYALENGGTAIIFWSLIAGVIGMTFVYASLAEMASMFPTSGGQYRLSYTVGWLTAMGWQVYLAGICFMVGSVIQGLIVLNNLETYTFHAWHGTLLTIGVILFASMFNTLLATRLPLIEGTLLILHLVGLFAIIIPLWVMAPRGNVHDTLFKFTTTGGWSNLGLSSLIGMVNPIGVLIGYDCAVHMSEEVQDASRVLPKALIWSVVPNGLMAIVMGVTFVFCIGDIDEVLASPTYEPFIQVFYNATRSTAGATIMASIIAIMLTSACISEVATASRQLWAFARDQGLPFSGWLSKVSPGYNIPLRAVLVSVVISSLLSLINIGSYVALNAINSLGVVSLLFSYNVTIGCMVWRRLFGAPLPSARWSLGKFGLAVNLVSLAFILPLTFFAFWPVTVHPTAAELNWSPVMFVGILSIAAIYYVVWGRHVYSGPVVLVKREV</sequence>
<dbReference type="RefSeq" id="XP_033672329.1">
    <property type="nucleotide sequence ID" value="XM_033815725.1"/>
</dbReference>
<dbReference type="AlphaFoldDB" id="A0A6A6CZ21"/>
<feature type="transmembrane region" description="Helical" evidence="6">
    <location>
        <begin position="282"/>
        <end position="307"/>
    </location>
</feature>
<evidence type="ECO:0008006" key="9">
    <source>
        <dbReference type="Google" id="ProtNLM"/>
    </source>
</evidence>
<comment type="subcellular location">
    <subcellularLocation>
        <location evidence="1">Membrane</location>
        <topology evidence="1">Multi-pass membrane protein</topology>
    </subcellularLocation>
</comment>
<dbReference type="Proteomes" id="UP000799537">
    <property type="component" value="Unassembled WGS sequence"/>
</dbReference>
<feature type="transmembrane region" description="Helical" evidence="6">
    <location>
        <begin position="61"/>
        <end position="86"/>
    </location>
</feature>
<feature type="transmembrane region" description="Helical" evidence="6">
    <location>
        <begin position="92"/>
        <end position="112"/>
    </location>
</feature>
<dbReference type="PANTHER" id="PTHR45649">
    <property type="entry name" value="AMINO-ACID PERMEASE BAT1"/>
    <property type="match status" value="1"/>
</dbReference>